<dbReference type="EMBL" id="FOZL01000001">
    <property type="protein sequence ID" value="SFS05577.1"/>
    <property type="molecule type" value="Genomic_DNA"/>
</dbReference>
<dbReference type="GO" id="GO:0015562">
    <property type="term" value="F:efflux transmembrane transporter activity"/>
    <property type="evidence" value="ECO:0007669"/>
    <property type="project" value="InterPro"/>
</dbReference>
<dbReference type="STRING" id="474950.SAMN05421771_1099"/>
<dbReference type="Proteomes" id="UP000199024">
    <property type="component" value="Unassembled WGS sequence"/>
</dbReference>
<dbReference type="OrthoDB" id="109229at2"/>
<evidence type="ECO:0000256" key="8">
    <source>
        <dbReference type="SAM" id="Coils"/>
    </source>
</evidence>
<dbReference type="GO" id="GO:0009279">
    <property type="term" value="C:cell outer membrane"/>
    <property type="evidence" value="ECO:0007669"/>
    <property type="project" value="UniProtKB-SubCell"/>
</dbReference>
<keyword evidence="6" id="KW-0472">Membrane</keyword>
<dbReference type="AlphaFoldDB" id="A0A1I6LPZ6"/>
<evidence type="ECO:0000313" key="10">
    <source>
        <dbReference type="EMBL" id="SFS05577.1"/>
    </source>
</evidence>
<feature type="coiled-coil region" evidence="8">
    <location>
        <begin position="367"/>
        <end position="394"/>
    </location>
</feature>
<dbReference type="GO" id="GO:0015288">
    <property type="term" value="F:porin activity"/>
    <property type="evidence" value="ECO:0007669"/>
    <property type="project" value="TreeGrafter"/>
</dbReference>
<keyword evidence="8" id="KW-0175">Coiled coil</keyword>
<gene>
    <name evidence="10" type="ORF">SAMN05421771_1099</name>
</gene>
<sequence>MQQRKASTLALLLLACAVQGGAGQALPAAPPRPAIPAPEGPVITLNQAIERARANEPAFAAAVAASKVAGLEKSIARAALLPTATYHNAYLYTQPNGATNSAGSTGSQAAPKFIANNAVREYASQGIVTETLGLQGFNAVSLASAQAAVAQAEMEVARRGLVATVVALYYGVSSSYAKWTVAQRAAREATDFTKQTTQREAVREVAHADVVKAKLQQQQRDRDLADATLSYNRAKLELGVLLNPDPRSPYQVAISADAPPLAPRPEIEAAAGKLNPELQSALAQLKASNLSVTAARAAYLPDLALSYTYGIDAEQFAANGPQGVRNLGYSASATLDIPVWNWLSTAHKVKQSEIQRDAAKVALTATQRRLIAQLEEFYAEAAAAQAQLASFEDSVQTAAESLRLTRMRYTAGESTVLEVVDAQNSLTAAEVARADGAVRYQTALAQLQLLTGTI</sequence>
<evidence type="ECO:0000256" key="9">
    <source>
        <dbReference type="SAM" id="SignalP"/>
    </source>
</evidence>
<dbReference type="InterPro" id="IPR051906">
    <property type="entry name" value="TolC-like"/>
</dbReference>
<feature type="chain" id="PRO_5011653711" evidence="9">
    <location>
        <begin position="23"/>
        <end position="454"/>
    </location>
</feature>
<name>A0A1I6LPZ6_9BACT</name>
<keyword evidence="7" id="KW-0998">Cell outer membrane</keyword>
<dbReference type="PROSITE" id="PS51257">
    <property type="entry name" value="PROKAR_LIPOPROTEIN"/>
    <property type="match status" value="1"/>
</dbReference>
<comment type="similarity">
    <text evidence="2">Belongs to the outer membrane factor (OMF) (TC 1.B.17) family.</text>
</comment>
<dbReference type="Gene3D" id="1.20.1600.10">
    <property type="entry name" value="Outer membrane efflux proteins (OEP)"/>
    <property type="match status" value="1"/>
</dbReference>
<keyword evidence="3" id="KW-0813">Transport</keyword>
<evidence type="ECO:0000256" key="6">
    <source>
        <dbReference type="ARBA" id="ARBA00023136"/>
    </source>
</evidence>
<dbReference type="RefSeq" id="WP_089841518.1">
    <property type="nucleotide sequence ID" value="NZ_FOZL01000001.1"/>
</dbReference>
<organism evidence="10 11">
    <name type="scientific">Granulicella pectinivorans</name>
    <dbReference type="NCBI Taxonomy" id="474950"/>
    <lineage>
        <taxon>Bacteria</taxon>
        <taxon>Pseudomonadati</taxon>
        <taxon>Acidobacteriota</taxon>
        <taxon>Terriglobia</taxon>
        <taxon>Terriglobales</taxon>
        <taxon>Acidobacteriaceae</taxon>
        <taxon>Granulicella</taxon>
    </lineage>
</organism>
<dbReference type="PANTHER" id="PTHR30026:SF20">
    <property type="entry name" value="OUTER MEMBRANE PROTEIN TOLC"/>
    <property type="match status" value="1"/>
</dbReference>
<feature type="signal peptide" evidence="9">
    <location>
        <begin position="1"/>
        <end position="22"/>
    </location>
</feature>
<dbReference type="Pfam" id="PF02321">
    <property type="entry name" value="OEP"/>
    <property type="match status" value="1"/>
</dbReference>
<keyword evidence="5" id="KW-0812">Transmembrane</keyword>
<evidence type="ECO:0000256" key="7">
    <source>
        <dbReference type="ARBA" id="ARBA00023237"/>
    </source>
</evidence>
<evidence type="ECO:0000256" key="5">
    <source>
        <dbReference type="ARBA" id="ARBA00022692"/>
    </source>
</evidence>
<evidence type="ECO:0000256" key="1">
    <source>
        <dbReference type="ARBA" id="ARBA00004442"/>
    </source>
</evidence>
<dbReference type="InterPro" id="IPR003423">
    <property type="entry name" value="OMP_efflux"/>
</dbReference>
<keyword evidence="11" id="KW-1185">Reference proteome</keyword>
<reference evidence="10 11" key="1">
    <citation type="submission" date="2016-10" db="EMBL/GenBank/DDBJ databases">
        <authorList>
            <person name="de Groot N.N."/>
        </authorList>
    </citation>
    <scope>NUCLEOTIDE SEQUENCE [LARGE SCALE GENOMIC DNA]</scope>
    <source>
        <strain evidence="10 11">DSM 21001</strain>
    </source>
</reference>
<evidence type="ECO:0000256" key="4">
    <source>
        <dbReference type="ARBA" id="ARBA00022452"/>
    </source>
</evidence>
<dbReference type="PANTHER" id="PTHR30026">
    <property type="entry name" value="OUTER MEMBRANE PROTEIN TOLC"/>
    <property type="match status" value="1"/>
</dbReference>
<keyword evidence="4" id="KW-1134">Transmembrane beta strand</keyword>
<evidence type="ECO:0000256" key="3">
    <source>
        <dbReference type="ARBA" id="ARBA00022448"/>
    </source>
</evidence>
<evidence type="ECO:0000256" key="2">
    <source>
        <dbReference type="ARBA" id="ARBA00007613"/>
    </source>
</evidence>
<accession>A0A1I6LPZ6</accession>
<dbReference type="SUPFAM" id="SSF56954">
    <property type="entry name" value="Outer membrane efflux proteins (OEP)"/>
    <property type="match status" value="1"/>
</dbReference>
<evidence type="ECO:0000313" key="11">
    <source>
        <dbReference type="Proteomes" id="UP000199024"/>
    </source>
</evidence>
<proteinExistence type="inferred from homology"/>
<keyword evidence="9" id="KW-0732">Signal</keyword>
<protein>
    <submittedName>
        <fullName evidence="10">Outer membrane protein TolC</fullName>
    </submittedName>
</protein>
<dbReference type="GO" id="GO:1990281">
    <property type="term" value="C:efflux pump complex"/>
    <property type="evidence" value="ECO:0007669"/>
    <property type="project" value="TreeGrafter"/>
</dbReference>
<comment type="subcellular location">
    <subcellularLocation>
        <location evidence="1">Cell outer membrane</location>
    </subcellularLocation>
</comment>